<dbReference type="AlphaFoldDB" id="A0A914M5S7"/>
<dbReference type="WBParaSite" id="Minc3s01235g21948">
    <property type="protein sequence ID" value="Minc3s01235g21948"/>
    <property type="gene ID" value="Minc3s01235g21948"/>
</dbReference>
<accession>A0A914M5S7</accession>
<dbReference type="PANTHER" id="PTHR22802:SF396">
    <property type="entry name" value="C-TYPE LECTIN DOMAIN-CONTAINING PROTEIN"/>
    <property type="match status" value="1"/>
</dbReference>
<dbReference type="InterPro" id="IPR016187">
    <property type="entry name" value="CTDL_fold"/>
</dbReference>
<dbReference type="InterPro" id="IPR001304">
    <property type="entry name" value="C-type_lectin-like"/>
</dbReference>
<dbReference type="Proteomes" id="UP000887563">
    <property type="component" value="Unplaced"/>
</dbReference>
<name>A0A914M5S7_MELIC</name>
<protein>
    <submittedName>
        <fullName evidence="5">C-type lectin domain-containing protein</fullName>
    </submittedName>
</protein>
<feature type="signal peptide" evidence="2">
    <location>
        <begin position="1"/>
        <end position="20"/>
    </location>
</feature>
<dbReference type="SMART" id="SM00034">
    <property type="entry name" value="CLECT"/>
    <property type="match status" value="1"/>
</dbReference>
<keyword evidence="2" id="KW-0732">Signal</keyword>
<evidence type="ECO:0000313" key="5">
    <source>
        <dbReference type="WBParaSite" id="Minc3s01235g21948"/>
    </source>
</evidence>
<evidence type="ECO:0000313" key="4">
    <source>
        <dbReference type="Proteomes" id="UP000887563"/>
    </source>
</evidence>
<dbReference type="PROSITE" id="PS50041">
    <property type="entry name" value="C_TYPE_LECTIN_2"/>
    <property type="match status" value="1"/>
</dbReference>
<dbReference type="InterPro" id="IPR051004">
    <property type="entry name" value="DC-SIGN_domain-containing"/>
</dbReference>
<evidence type="ECO:0000259" key="3">
    <source>
        <dbReference type="PROSITE" id="PS50041"/>
    </source>
</evidence>
<keyword evidence="1" id="KW-1015">Disulfide bond</keyword>
<dbReference type="PROSITE" id="PS00615">
    <property type="entry name" value="C_TYPE_LECTIN_1"/>
    <property type="match status" value="2"/>
</dbReference>
<dbReference type="SUPFAM" id="SSF56436">
    <property type="entry name" value="C-type lectin-like"/>
    <property type="match status" value="2"/>
</dbReference>
<reference evidence="5" key="1">
    <citation type="submission" date="2022-11" db="UniProtKB">
        <authorList>
            <consortium name="WormBaseParasite"/>
        </authorList>
    </citation>
    <scope>IDENTIFICATION</scope>
</reference>
<evidence type="ECO:0000256" key="2">
    <source>
        <dbReference type="SAM" id="SignalP"/>
    </source>
</evidence>
<evidence type="ECO:0000256" key="1">
    <source>
        <dbReference type="ARBA" id="ARBA00023157"/>
    </source>
</evidence>
<keyword evidence="4" id="KW-1185">Reference proteome</keyword>
<dbReference type="InterPro" id="IPR018378">
    <property type="entry name" value="C-type_lectin_CS"/>
</dbReference>
<feature type="chain" id="PRO_5037345464" evidence="2">
    <location>
        <begin position="21"/>
        <end position="466"/>
    </location>
</feature>
<proteinExistence type="predicted"/>
<dbReference type="CDD" id="cd00037">
    <property type="entry name" value="CLECT"/>
    <property type="match status" value="1"/>
</dbReference>
<organism evidence="4 5">
    <name type="scientific">Meloidogyne incognita</name>
    <name type="common">Southern root-knot nematode worm</name>
    <name type="synonym">Oxyuris incognita</name>
    <dbReference type="NCBI Taxonomy" id="6306"/>
    <lineage>
        <taxon>Eukaryota</taxon>
        <taxon>Metazoa</taxon>
        <taxon>Ecdysozoa</taxon>
        <taxon>Nematoda</taxon>
        <taxon>Chromadorea</taxon>
        <taxon>Rhabditida</taxon>
        <taxon>Tylenchina</taxon>
        <taxon>Tylenchomorpha</taxon>
        <taxon>Tylenchoidea</taxon>
        <taxon>Meloidogynidae</taxon>
        <taxon>Meloidogyninae</taxon>
        <taxon>Meloidogyne</taxon>
        <taxon>Meloidogyne incognita group</taxon>
    </lineage>
</organism>
<dbReference type="PANTHER" id="PTHR22802">
    <property type="entry name" value="C-TYPE LECTIN SUPERFAMILY MEMBER"/>
    <property type="match status" value="1"/>
</dbReference>
<feature type="domain" description="C-type lectin" evidence="3">
    <location>
        <begin position="39"/>
        <end position="206"/>
    </location>
</feature>
<dbReference type="InterPro" id="IPR016186">
    <property type="entry name" value="C-type_lectin-like/link_sf"/>
</dbReference>
<dbReference type="Gene3D" id="3.10.100.10">
    <property type="entry name" value="Mannose-Binding Protein A, subunit A"/>
    <property type="match status" value="2"/>
</dbReference>
<sequence length="466" mass="50183">MITLTYVSLFYLSLPALIAAQCSSDWQTNVGSDGFTYGYKAIVSDMVNFFEAHDVCAALGAQVASIHSAQENAFMISIASSLLDQCENNNAVCKQRVDRSTTSSLRLDRLLRSFWIGMHRVQYAPFYNTSVDCCWSDGTQCDYGRFDGVADPNQNIPPWSTGNPSGSSSSVTSAGWNVEDCVEITNDNGVLWNDIGCYHKLGGVVCKKNCTNTCPPVTTQAPAITSKPITTIPVVTTTTDDDTGGYICGSDDWQWKNNGNGKAYAYKWFNQSGSFWQLHNLCYDSCATPCSIESEEENQHIVNNICAGAFSSSSSGRKKRATDSECIYTGFHRYQESPPNGPIGCSCDDGKSCDYGNDDTTTTTSKTSTTKAATTTTKAITTPRPSTSTIRATTKATTIITSTTKPNNPWAPGCPANSTTGLGDSDGYGTKNCVGFDSNGKWRDQACERPGKGIVCKKPCIPPTGS</sequence>